<feature type="transmembrane region" description="Helical" evidence="6">
    <location>
        <begin position="158"/>
        <end position="177"/>
    </location>
</feature>
<dbReference type="Proteomes" id="UP001189429">
    <property type="component" value="Unassembled WGS sequence"/>
</dbReference>
<protein>
    <recommendedName>
        <fullName evidence="9">Transmembrane BAX inhibitor motif-containing protein 4</fullName>
    </recommendedName>
</protein>
<dbReference type="InterPro" id="IPR036188">
    <property type="entry name" value="FAD/NAD-bd_sf"/>
</dbReference>
<dbReference type="PANTHER" id="PTHR11787">
    <property type="entry name" value="RAB GDP-DISSOCIATION INHIBITOR"/>
    <property type="match status" value="1"/>
</dbReference>
<dbReference type="SUPFAM" id="SSF51905">
    <property type="entry name" value="FAD/NAD(P)-binding domain"/>
    <property type="match status" value="1"/>
</dbReference>
<keyword evidence="3 6" id="KW-0812">Transmembrane</keyword>
<evidence type="ECO:0000256" key="1">
    <source>
        <dbReference type="ARBA" id="ARBA00004141"/>
    </source>
</evidence>
<accession>A0ABN9WA29</accession>
<evidence type="ECO:0000256" key="6">
    <source>
        <dbReference type="SAM" id="Phobius"/>
    </source>
</evidence>
<dbReference type="EMBL" id="CAUYUJ010018372">
    <property type="protein sequence ID" value="CAK0883091.1"/>
    <property type="molecule type" value="Genomic_DNA"/>
</dbReference>
<feature type="transmembrane region" description="Helical" evidence="6">
    <location>
        <begin position="197"/>
        <end position="217"/>
    </location>
</feature>
<feature type="transmembrane region" description="Helical" evidence="6">
    <location>
        <begin position="96"/>
        <end position="116"/>
    </location>
</feature>
<feature type="transmembrane region" description="Helical" evidence="6">
    <location>
        <begin position="38"/>
        <end position="58"/>
    </location>
</feature>
<proteinExistence type="inferred from homology"/>
<evidence type="ECO:0000313" key="7">
    <source>
        <dbReference type="EMBL" id="CAK0883091.1"/>
    </source>
</evidence>
<evidence type="ECO:0008006" key="9">
    <source>
        <dbReference type="Google" id="ProtNLM"/>
    </source>
</evidence>
<dbReference type="Gene3D" id="3.50.50.60">
    <property type="entry name" value="FAD/NAD(P)-binding domain"/>
    <property type="match status" value="1"/>
</dbReference>
<dbReference type="InterPro" id="IPR006214">
    <property type="entry name" value="Bax_inhibitor_1-related"/>
</dbReference>
<evidence type="ECO:0000256" key="2">
    <source>
        <dbReference type="ARBA" id="ARBA00005593"/>
    </source>
</evidence>
<gene>
    <name evidence="7" type="ORF">PCOR1329_LOCUS65383</name>
</gene>
<keyword evidence="8" id="KW-1185">Reference proteome</keyword>
<sequence>MQGTSCQMCGVAVGPLIPVESILGGAVMKKNESMDPEIGTVLMFLSLLGSVATMVVFWCCPQVMRLSPTNYILLGVFTFAKSVMVGFICSQYSEESVLVVLGLACFIQAGLTAFTVQKKCDFIGFASYLMCGSLVMLGMSFGLIFGSIFGLSGAAFQTARLCMCGLGALLLATYIVYDTQMILGNKHPNHKFSVDEYAAAAIMLYIDIIVQLFLYLLELLGDRRDSRNRGVRGARARFQPVLHLDRNSYYGGDCASLNITNLWEKFRPGTAPPKELGANRDWNVDLIPKFIMASGDLVKILLKTKVSRYLEWKSCDRSYVYQPQEAGLFSGAKYIHSVPTTAQ</sequence>
<dbReference type="PANTHER" id="PTHR11787:SF8">
    <property type="entry name" value="RAB GDP DISSOCIATION INHIBITOR"/>
    <property type="match status" value="1"/>
</dbReference>
<comment type="subcellular location">
    <subcellularLocation>
        <location evidence="1">Membrane</location>
        <topology evidence="1">Multi-pass membrane protein</topology>
    </subcellularLocation>
</comment>
<dbReference type="PRINTS" id="PR00891">
    <property type="entry name" value="RABGDIREP"/>
</dbReference>
<feature type="transmembrane region" description="Helical" evidence="6">
    <location>
        <begin position="122"/>
        <end position="146"/>
    </location>
</feature>
<evidence type="ECO:0000313" key="8">
    <source>
        <dbReference type="Proteomes" id="UP001189429"/>
    </source>
</evidence>
<comment type="caution">
    <text evidence="7">The sequence shown here is derived from an EMBL/GenBank/DDBJ whole genome shotgun (WGS) entry which is preliminary data.</text>
</comment>
<evidence type="ECO:0000256" key="5">
    <source>
        <dbReference type="ARBA" id="ARBA00023136"/>
    </source>
</evidence>
<comment type="similarity">
    <text evidence="2">Belongs to the Rab GDI family.</text>
</comment>
<dbReference type="InterPro" id="IPR018203">
    <property type="entry name" value="GDP_dissociation_inhibitor"/>
</dbReference>
<organism evidence="7 8">
    <name type="scientific">Prorocentrum cordatum</name>
    <dbReference type="NCBI Taxonomy" id="2364126"/>
    <lineage>
        <taxon>Eukaryota</taxon>
        <taxon>Sar</taxon>
        <taxon>Alveolata</taxon>
        <taxon>Dinophyceae</taxon>
        <taxon>Prorocentrales</taxon>
        <taxon>Prorocentraceae</taxon>
        <taxon>Prorocentrum</taxon>
    </lineage>
</organism>
<dbReference type="Gene3D" id="3.30.519.10">
    <property type="entry name" value="Guanine Nucleotide Dissociation Inhibitor, domain 2"/>
    <property type="match status" value="1"/>
</dbReference>
<feature type="non-terminal residue" evidence="7">
    <location>
        <position position="343"/>
    </location>
</feature>
<dbReference type="Pfam" id="PF00996">
    <property type="entry name" value="GDI"/>
    <property type="match status" value="1"/>
</dbReference>
<feature type="transmembrane region" description="Helical" evidence="6">
    <location>
        <begin position="70"/>
        <end position="89"/>
    </location>
</feature>
<dbReference type="Pfam" id="PF01027">
    <property type="entry name" value="Bax1-I"/>
    <property type="match status" value="1"/>
</dbReference>
<evidence type="ECO:0000256" key="3">
    <source>
        <dbReference type="ARBA" id="ARBA00022692"/>
    </source>
</evidence>
<reference evidence="7" key="1">
    <citation type="submission" date="2023-10" db="EMBL/GenBank/DDBJ databases">
        <authorList>
            <person name="Chen Y."/>
            <person name="Shah S."/>
            <person name="Dougan E. K."/>
            <person name="Thang M."/>
            <person name="Chan C."/>
        </authorList>
    </citation>
    <scope>NUCLEOTIDE SEQUENCE [LARGE SCALE GENOMIC DNA]</scope>
</reference>
<keyword evidence="4 6" id="KW-1133">Transmembrane helix</keyword>
<evidence type="ECO:0000256" key="4">
    <source>
        <dbReference type="ARBA" id="ARBA00022989"/>
    </source>
</evidence>
<name>A0ABN9WA29_9DINO</name>
<keyword evidence="5 6" id="KW-0472">Membrane</keyword>